<accession>A0A9D1G9E6</accession>
<evidence type="ECO:0000313" key="3">
    <source>
        <dbReference type="Proteomes" id="UP000886893"/>
    </source>
</evidence>
<reference evidence="2" key="1">
    <citation type="submission" date="2020-10" db="EMBL/GenBank/DDBJ databases">
        <authorList>
            <person name="Gilroy R."/>
        </authorList>
    </citation>
    <scope>NUCLEOTIDE SEQUENCE</scope>
    <source>
        <strain evidence="2">14508</strain>
    </source>
</reference>
<dbReference type="InterPro" id="IPR002931">
    <property type="entry name" value="Transglutaminase-like"/>
</dbReference>
<feature type="domain" description="Transglutaminase-like" evidence="1">
    <location>
        <begin position="215"/>
        <end position="313"/>
    </location>
</feature>
<organism evidence="2 3">
    <name type="scientific">Candidatus Caccosoma faecigallinarum</name>
    <dbReference type="NCBI Taxonomy" id="2840720"/>
    <lineage>
        <taxon>Bacteria</taxon>
        <taxon>Bacillati</taxon>
        <taxon>Bacillota</taxon>
        <taxon>Bacillota incertae sedis</taxon>
        <taxon>Candidatus Caccosoma</taxon>
    </lineage>
</organism>
<dbReference type="Proteomes" id="UP000886893">
    <property type="component" value="Unassembled WGS sequence"/>
</dbReference>
<name>A0A9D1G9E6_9FIRM</name>
<evidence type="ECO:0000259" key="1">
    <source>
        <dbReference type="Pfam" id="PF01841"/>
    </source>
</evidence>
<gene>
    <name evidence="2" type="ORF">IAD04_05095</name>
</gene>
<reference evidence="2" key="2">
    <citation type="journal article" date="2021" name="PeerJ">
        <title>Extensive microbial diversity within the chicken gut microbiome revealed by metagenomics and culture.</title>
        <authorList>
            <person name="Gilroy R."/>
            <person name="Ravi A."/>
            <person name="Getino M."/>
            <person name="Pursley I."/>
            <person name="Horton D.L."/>
            <person name="Alikhan N.F."/>
            <person name="Baker D."/>
            <person name="Gharbi K."/>
            <person name="Hall N."/>
            <person name="Watson M."/>
            <person name="Adriaenssens E.M."/>
            <person name="Foster-Nyarko E."/>
            <person name="Jarju S."/>
            <person name="Secka A."/>
            <person name="Antonio M."/>
            <person name="Oren A."/>
            <person name="Chaudhuri R.R."/>
            <person name="La Ragione R."/>
            <person name="Hildebrand F."/>
            <person name="Pallen M.J."/>
        </authorList>
    </citation>
    <scope>NUCLEOTIDE SEQUENCE</scope>
    <source>
        <strain evidence="2">14508</strain>
    </source>
</reference>
<dbReference type="EMBL" id="DVKI01000159">
    <property type="protein sequence ID" value="HIT17730.1"/>
    <property type="molecule type" value="Genomic_DNA"/>
</dbReference>
<dbReference type="Pfam" id="PF01841">
    <property type="entry name" value="Transglut_core"/>
    <property type="match status" value="1"/>
</dbReference>
<dbReference type="SUPFAM" id="SSF54001">
    <property type="entry name" value="Cysteine proteinases"/>
    <property type="match status" value="1"/>
</dbReference>
<proteinExistence type="predicted"/>
<sequence>MKKAKFLLLISILFFSSCKEKLKIQSEISYELGEIQYPQEMQLSELTKPTQLDSMQDLSDFMDYVIFTNQELNMVYTSVTDEYKKILLEDASYQLQWAGQYGSLSHNFIHSYDLSKLDENQIGVAGYFFDYAFKHYSLKEDNIKVINYEYYQDVLLNEFAQDNAIQNLPLYQNNNGFLKVENSEQLFYATLKNYFPYCKKGTKAYELLAKATGILNRIIDKNMTELEKFQTIYNYIVCENTYDYESFNYKDSNHTDYSCYFLEGILDYKNAVCDGIVKALTLFCRLEGIEAYHIGAVSGQGGHAYCYVKIDDQYYLSCPTSGSNIEKANQLRYHTHTNLFMLTSYYTSSSSWDYFSEAYPEIKEQVMDTLPYDYYTNYYVQIENEKLNLVIHQKEKGIQILSHVANEAQKNQLTMQIELIGEYQIMNDIYQDICQKYDVIKVNNGMFNGKKVYAFIFDYGERQ</sequence>
<dbReference type="AlphaFoldDB" id="A0A9D1G9E6"/>
<comment type="caution">
    <text evidence="2">The sequence shown here is derived from an EMBL/GenBank/DDBJ whole genome shotgun (WGS) entry which is preliminary data.</text>
</comment>
<dbReference type="PROSITE" id="PS51257">
    <property type="entry name" value="PROKAR_LIPOPROTEIN"/>
    <property type="match status" value="1"/>
</dbReference>
<evidence type="ECO:0000313" key="2">
    <source>
        <dbReference type="EMBL" id="HIT17730.1"/>
    </source>
</evidence>
<protein>
    <submittedName>
        <fullName evidence="2">Transglutaminase domain-containing protein</fullName>
    </submittedName>
</protein>
<dbReference type="InterPro" id="IPR038765">
    <property type="entry name" value="Papain-like_cys_pep_sf"/>
</dbReference>